<feature type="non-terminal residue" evidence="1">
    <location>
        <position position="211"/>
    </location>
</feature>
<name>A0A165YYA7_9AGAM</name>
<protein>
    <submittedName>
        <fullName evidence="1">Uncharacterized protein</fullName>
    </submittedName>
</protein>
<accession>A0A165YYA7</accession>
<dbReference type="EMBL" id="KV417687">
    <property type="protein sequence ID" value="KZP10045.1"/>
    <property type="molecule type" value="Genomic_DNA"/>
</dbReference>
<organism evidence="1 2">
    <name type="scientific">Athelia psychrophila</name>
    <dbReference type="NCBI Taxonomy" id="1759441"/>
    <lineage>
        <taxon>Eukaryota</taxon>
        <taxon>Fungi</taxon>
        <taxon>Dikarya</taxon>
        <taxon>Basidiomycota</taxon>
        <taxon>Agaricomycotina</taxon>
        <taxon>Agaricomycetes</taxon>
        <taxon>Agaricomycetidae</taxon>
        <taxon>Atheliales</taxon>
        <taxon>Atheliaceae</taxon>
        <taxon>Athelia</taxon>
    </lineage>
</organism>
<dbReference type="AlphaFoldDB" id="A0A165YYA7"/>
<proteinExistence type="predicted"/>
<keyword evidence="2" id="KW-1185">Reference proteome</keyword>
<dbReference type="Proteomes" id="UP000076532">
    <property type="component" value="Unassembled WGS sequence"/>
</dbReference>
<evidence type="ECO:0000313" key="2">
    <source>
        <dbReference type="Proteomes" id="UP000076532"/>
    </source>
</evidence>
<evidence type="ECO:0000313" key="1">
    <source>
        <dbReference type="EMBL" id="KZP10045.1"/>
    </source>
</evidence>
<sequence>MVLWIKSVLAPQDVREKLMSGDGDFQRRMVEYLEGAHQGEFIGENHDVVKDRVQESSSLPGYEDPTQTMPEMAPPACDISDCTGCVTCDALKGWWVRFKDVVNDILLKSNMHKCKKTCNVNGRLDCKARFPRDTFPHTLLDEATGALTMKKGEERMNTFNYVLTYLLRCNSDVTSLLSGAAMKAVVAYVTEYVTKTGLKTYHVFDIIRSVF</sequence>
<reference evidence="1 2" key="1">
    <citation type="journal article" date="2016" name="Mol. Biol. Evol.">
        <title>Comparative Genomics of Early-Diverging Mushroom-Forming Fungi Provides Insights into the Origins of Lignocellulose Decay Capabilities.</title>
        <authorList>
            <person name="Nagy L.G."/>
            <person name="Riley R."/>
            <person name="Tritt A."/>
            <person name="Adam C."/>
            <person name="Daum C."/>
            <person name="Floudas D."/>
            <person name="Sun H."/>
            <person name="Yadav J.S."/>
            <person name="Pangilinan J."/>
            <person name="Larsson K.H."/>
            <person name="Matsuura K."/>
            <person name="Barry K."/>
            <person name="Labutti K."/>
            <person name="Kuo R."/>
            <person name="Ohm R.A."/>
            <person name="Bhattacharya S.S."/>
            <person name="Shirouzu T."/>
            <person name="Yoshinaga Y."/>
            <person name="Martin F.M."/>
            <person name="Grigoriev I.V."/>
            <person name="Hibbett D.S."/>
        </authorList>
    </citation>
    <scope>NUCLEOTIDE SEQUENCE [LARGE SCALE GENOMIC DNA]</scope>
    <source>
        <strain evidence="1 2">CBS 109695</strain>
    </source>
</reference>
<gene>
    <name evidence="1" type="ORF">FIBSPDRAFT_685621</name>
</gene>
<dbReference type="OrthoDB" id="3229882at2759"/>